<keyword evidence="1" id="KW-0489">Methyltransferase</keyword>
<reference evidence="1 2" key="1">
    <citation type="submission" date="2020-04" db="EMBL/GenBank/DDBJ databases">
        <title>Rhizobium sp. S-51 isolated from soil.</title>
        <authorList>
            <person name="Dahal R.H."/>
        </authorList>
    </citation>
    <scope>NUCLEOTIDE SEQUENCE [LARGE SCALE GENOMIC DNA]</scope>
    <source>
        <strain evidence="1 2">S-51</strain>
    </source>
</reference>
<accession>A0A7Y0FXI2</accession>
<dbReference type="PANTHER" id="PTHR43861">
    <property type="entry name" value="TRANS-ACONITATE 2-METHYLTRANSFERASE-RELATED"/>
    <property type="match status" value="1"/>
</dbReference>
<dbReference type="Pfam" id="PF13489">
    <property type="entry name" value="Methyltransf_23"/>
    <property type="match status" value="1"/>
</dbReference>
<dbReference type="GO" id="GO:0032259">
    <property type="term" value="P:methylation"/>
    <property type="evidence" value="ECO:0007669"/>
    <property type="project" value="UniProtKB-KW"/>
</dbReference>
<dbReference type="CDD" id="cd02440">
    <property type="entry name" value="AdoMet_MTases"/>
    <property type="match status" value="1"/>
</dbReference>
<dbReference type="EMBL" id="JABBGK010000003">
    <property type="protein sequence ID" value="NML75704.1"/>
    <property type="molecule type" value="Genomic_DNA"/>
</dbReference>
<dbReference type="AlphaFoldDB" id="A0A7Y0FXI2"/>
<dbReference type="InterPro" id="IPR029063">
    <property type="entry name" value="SAM-dependent_MTases_sf"/>
</dbReference>
<dbReference type="Gene3D" id="3.40.50.150">
    <property type="entry name" value="Vaccinia Virus protein VP39"/>
    <property type="match status" value="1"/>
</dbReference>
<dbReference type="GO" id="GO:0008168">
    <property type="term" value="F:methyltransferase activity"/>
    <property type="evidence" value="ECO:0007669"/>
    <property type="project" value="UniProtKB-KW"/>
</dbReference>
<protein>
    <submittedName>
        <fullName evidence="1">Class I SAM-dependent methyltransferase</fullName>
    </submittedName>
</protein>
<dbReference type="PANTHER" id="PTHR43861:SF6">
    <property type="entry name" value="METHYLTRANSFERASE TYPE 11"/>
    <property type="match status" value="1"/>
</dbReference>
<name>A0A7Y0FXI2_9HYPH</name>
<proteinExistence type="predicted"/>
<dbReference type="Proteomes" id="UP000541470">
    <property type="component" value="Unassembled WGS sequence"/>
</dbReference>
<dbReference type="SUPFAM" id="SSF53335">
    <property type="entry name" value="S-adenosyl-L-methionine-dependent methyltransferases"/>
    <property type="match status" value="1"/>
</dbReference>
<evidence type="ECO:0000313" key="2">
    <source>
        <dbReference type="Proteomes" id="UP000541470"/>
    </source>
</evidence>
<sequence>MFSEKYDYLNKVLKIQLDAFPDHEKFLDRRLKAVSSDDLETLNDLAGHVIKLTGAELSTYAADYAWLCREQLDEELFFRRNGRYRLSTFAEAYELVYSNKEYMTRYMNGLLMTQLWWSNHTGVMDYYRTEFLARNPEGYRHLEIGPGHGLFLYFAAADKRAGAVTGWDISEASIELTREALAKLGLEALPSLELQDFFDAPQAKFDSVVFSEVLEHMEKPLEALRVIQPLLSEEGRLFLNMPINSPAPDHLFNADSPDALKAFVESAGFRIESCAYLPATNQTLEMSLKKKMTVSCVFIARPA</sequence>
<keyword evidence="2" id="KW-1185">Reference proteome</keyword>
<comment type="caution">
    <text evidence="1">The sequence shown here is derived from an EMBL/GenBank/DDBJ whole genome shotgun (WGS) entry which is preliminary data.</text>
</comment>
<dbReference type="RefSeq" id="WP_169593525.1">
    <property type="nucleotide sequence ID" value="NZ_JABBGK010000003.1"/>
</dbReference>
<keyword evidence="1" id="KW-0808">Transferase</keyword>
<evidence type="ECO:0000313" key="1">
    <source>
        <dbReference type="EMBL" id="NML75704.1"/>
    </source>
</evidence>
<organism evidence="1 2">
    <name type="scientific">Rhizobium terricola</name>
    <dbReference type="NCBI Taxonomy" id="2728849"/>
    <lineage>
        <taxon>Bacteria</taxon>
        <taxon>Pseudomonadati</taxon>
        <taxon>Pseudomonadota</taxon>
        <taxon>Alphaproteobacteria</taxon>
        <taxon>Hyphomicrobiales</taxon>
        <taxon>Rhizobiaceae</taxon>
        <taxon>Rhizobium/Agrobacterium group</taxon>
        <taxon>Rhizobium</taxon>
    </lineage>
</organism>
<gene>
    <name evidence="1" type="ORF">HHL25_16360</name>
</gene>